<dbReference type="InterPro" id="IPR005181">
    <property type="entry name" value="SASA"/>
</dbReference>
<sequence length="472" mass="52262">MDNPAVCFTILEPVPHQVFQRDEQDVAVIPIKLDLAGVFLEGSNSRAEARIIGVSSVSAWRPLGPVESDLFNGDLTNVPLGEHILEVRIVPGTTGADSARSYVSPVFVGDLWILAGQSNMDGVGKLGPIQQPETGISCFYLGDRWDIATDPLCWLLESADPINWEVPEDERPQAILEQRQFRQHGAGLGIPFAKEIRDHVQVPIGLIVCSHSGTSMAHWDYRLADKGGSSFYGAMLRRVNKLGGKVKGCLWYQGESDTGAETAPLYYETMVAWVSALRRDLNDPQLPFIYAQLSVFYVLEPDARWPNSALWNRVQTDQLALENVIPYSAMVPTIDAGLADIIHLDTEALRQVGQRMAWQALRIAYAEPIADTGPRPALFRWNEERTVLTIVFSGINGQLHEVGRVCGFQVASESRRLPFMAELTEDRLRIRLRFEQPVPTASQLSHGSGFNPVVNVKDERGIPLVVFGPVTV</sequence>
<evidence type="ECO:0000313" key="3">
    <source>
        <dbReference type="EMBL" id="AZN41470.1"/>
    </source>
</evidence>
<evidence type="ECO:0000259" key="2">
    <source>
        <dbReference type="Pfam" id="PF03629"/>
    </source>
</evidence>
<dbReference type="SUPFAM" id="SSF52266">
    <property type="entry name" value="SGNH hydrolase"/>
    <property type="match status" value="1"/>
</dbReference>
<reference evidence="4" key="1">
    <citation type="submission" date="2018-12" db="EMBL/GenBank/DDBJ databases">
        <title>Genome sequence of Peanibacillus sp.</title>
        <authorList>
            <person name="Subramani G."/>
            <person name="Srinivasan S."/>
            <person name="Kim M.K."/>
        </authorList>
    </citation>
    <scope>NUCLEOTIDE SEQUENCE [LARGE SCALE GENOMIC DNA]</scope>
    <source>
        <strain evidence="4">18JY67-1</strain>
    </source>
</reference>
<evidence type="ECO:0000313" key="4">
    <source>
        <dbReference type="Proteomes" id="UP000272528"/>
    </source>
</evidence>
<dbReference type="GO" id="GO:0016787">
    <property type="term" value="F:hydrolase activity"/>
    <property type="evidence" value="ECO:0007669"/>
    <property type="project" value="UniProtKB-KW"/>
</dbReference>
<name>A0A3Q8X8U3_9BACL</name>
<dbReference type="Proteomes" id="UP000272528">
    <property type="component" value="Chromosome"/>
</dbReference>
<organism evidence="3 4">
    <name type="scientific">Paenibacillus albus</name>
    <dbReference type="NCBI Taxonomy" id="2495582"/>
    <lineage>
        <taxon>Bacteria</taxon>
        <taxon>Bacillati</taxon>
        <taxon>Bacillota</taxon>
        <taxon>Bacilli</taxon>
        <taxon>Bacillales</taxon>
        <taxon>Paenibacillaceae</taxon>
        <taxon>Paenibacillus</taxon>
    </lineage>
</organism>
<feature type="domain" description="Sialate O-acetylesterase" evidence="2">
    <location>
        <begin position="109"/>
        <end position="361"/>
    </location>
</feature>
<dbReference type="InterPro" id="IPR052940">
    <property type="entry name" value="Carb_Esterase_6"/>
</dbReference>
<keyword evidence="4" id="KW-1185">Reference proteome</keyword>
<dbReference type="Pfam" id="PF03629">
    <property type="entry name" value="SASA"/>
    <property type="match status" value="1"/>
</dbReference>
<dbReference type="Gene3D" id="3.40.50.1110">
    <property type="entry name" value="SGNH hydrolase"/>
    <property type="match status" value="1"/>
</dbReference>
<accession>A0A3Q8X8U3</accession>
<dbReference type="PANTHER" id="PTHR31988">
    <property type="entry name" value="ESTERASE, PUTATIVE (DUF303)-RELATED"/>
    <property type="match status" value="1"/>
</dbReference>
<dbReference type="RefSeq" id="WP_126017177.1">
    <property type="nucleotide sequence ID" value="NZ_CP034437.1"/>
</dbReference>
<dbReference type="PANTHER" id="PTHR31988:SF19">
    <property type="entry name" value="9-O-ACETYL-N-ACETYLNEURAMINIC ACID DEACETYLASE-RELATED"/>
    <property type="match status" value="1"/>
</dbReference>
<protein>
    <submittedName>
        <fullName evidence="3">Sialate O-acetylesterase</fullName>
    </submittedName>
</protein>
<dbReference type="EMBL" id="CP034437">
    <property type="protein sequence ID" value="AZN41470.1"/>
    <property type="molecule type" value="Genomic_DNA"/>
</dbReference>
<keyword evidence="1" id="KW-0378">Hydrolase</keyword>
<dbReference type="KEGG" id="palb:EJC50_18680"/>
<gene>
    <name evidence="3" type="ORF">EJC50_18680</name>
</gene>
<dbReference type="AlphaFoldDB" id="A0A3Q8X8U3"/>
<evidence type="ECO:0000256" key="1">
    <source>
        <dbReference type="ARBA" id="ARBA00022801"/>
    </source>
</evidence>
<dbReference type="OrthoDB" id="9795554at2"/>
<proteinExistence type="predicted"/>
<dbReference type="InterPro" id="IPR036514">
    <property type="entry name" value="SGNH_hydro_sf"/>
</dbReference>